<proteinExistence type="predicted"/>
<reference evidence="2 3" key="1">
    <citation type="submission" date="2015-08" db="EMBL/GenBank/DDBJ databases">
        <title>Complete genome sequence of Rufibacter tibetensis strain 1351t, a radiation-resistant bacterium from tibet plateau.</title>
        <authorList>
            <person name="Dai J."/>
        </authorList>
    </citation>
    <scope>NUCLEOTIDE SEQUENCE [LARGE SCALE GENOMIC DNA]</scope>
    <source>
        <strain evidence="2 3">1351</strain>
        <plasmid evidence="2 3">1</plasmid>
    </source>
</reference>
<dbReference type="Proteomes" id="UP000061382">
    <property type="component" value="Plasmid 1"/>
</dbReference>
<dbReference type="PATRIC" id="fig|512763.3.peg.4829"/>
<evidence type="ECO:0000313" key="2">
    <source>
        <dbReference type="EMBL" id="ALJ01707.1"/>
    </source>
</evidence>
<name>A0A0P0CI51_9BACT</name>
<feature type="transmembrane region" description="Helical" evidence="1">
    <location>
        <begin position="64"/>
        <end position="86"/>
    </location>
</feature>
<keyword evidence="2" id="KW-0614">Plasmid</keyword>
<feature type="transmembrane region" description="Helical" evidence="1">
    <location>
        <begin position="95"/>
        <end position="114"/>
    </location>
</feature>
<dbReference type="AlphaFoldDB" id="A0A0P0CI51"/>
<protein>
    <recommendedName>
        <fullName evidence="4">DUF998 domain-containing protein</fullName>
    </recommendedName>
</protein>
<evidence type="ECO:0000256" key="1">
    <source>
        <dbReference type="SAM" id="Phobius"/>
    </source>
</evidence>
<keyword evidence="1" id="KW-1133">Transmembrane helix</keyword>
<evidence type="ECO:0008006" key="4">
    <source>
        <dbReference type="Google" id="ProtNLM"/>
    </source>
</evidence>
<geneLocation type="plasmid" evidence="2 3">
    <name>1</name>
</geneLocation>
<dbReference type="EMBL" id="CP012644">
    <property type="protein sequence ID" value="ALJ01707.1"/>
    <property type="molecule type" value="Genomic_DNA"/>
</dbReference>
<feature type="transmembrane region" description="Helical" evidence="1">
    <location>
        <begin position="126"/>
        <end position="146"/>
    </location>
</feature>
<evidence type="ECO:0000313" key="3">
    <source>
        <dbReference type="Proteomes" id="UP000061382"/>
    </source>
</evidence>
<keyword evidence="3" id="KW-1185">Reference proteome</keyword>
<feature type="transmembrane region" description="Helical" evidence="1">
    <location>
        <begin position="197"/>
        <end position="216"/>
    </location>
</feature>
<organism evidence="2 3">
    <name type="scientific">Rufibacter tibetensis</name>
    <dbReference type="NCBI Taxonomy" id="512763"/>
    <lineage>
        <taxon>Bacteria</taxon>
        <taxon>Pseudomonadati</taxon>
        <taxon>Bacteroidota</taxon>
        <taxon>Cytophagia</taxon>
        <taxon>Cytophagales</taxon>
        <taxon>Hymenobacteraceae</taxon>
        <taxon>Rufibacter</taxon>
    </lineage>
</organism>
<dbReference type="KEGG" id="rti:DC20_21910"/>
<gene>
    <name evidence="2" type="ORF">DC20_21910</name>
</gene>
<feature type="transmembrane region" description="Helical" evidence="1">
    <location>
        <begin position="7"/>
        <end position="25"/>
    </location>
</feature>
<keyword evidence="1" id="KW-0812">Transmembrane</keyword>
<sequence>MSPIRRRLLAVLIAAITVIIALIWMEMFGKTIFVFAWEHLSQDVPLSKAGGPRPDTYDVSAHNYYLFFGVALVLVTGGSAALIVLVPKSNFTHRAWIYFAFLVVILPATFYNYRQGDVVLDASLQAGLNLVLIFLATTIAIWLSYAPAPALDTKVLKYITLMLLLLAGVFVPTIFSVIWLFYKAGLLSLDKSREISFQSITGLASVASALIAWLNYRRDKKTLEVEKPKIITGIR</sequence>
<feature type="transmembrane region" description="Helical" evidence="1">
    <location>
        <begin position="158"/>
        <end position="182"/>
    </location>
</feature>
<keyword evidence="1" id="KW-0472">Membrane</keyword>
<accession>A0A0P0CI51</accession>